<keyword evidence="9" id="KW-1185">Reference proteome</keyword>
<dbReference type="RefSeq" id="WP_200788099.1">
    <property type="nucleotide sequence ID" value="NZ_JAEDAO010000001.1"/>
</dbReference>
<organism evidence="8 9">
    <name type="scientific">Ramlibacter algicola</name>
    <dbReference type="NCBI Taxonomy" id="2795217"/>
    <lineage>
        <taxon>Bacteria</taxon>
        <taxon>Pseudomonadati</taxon>
        <taxon>Pseudomonadota</taxon>
        <taxon>Betaproteobacteria</taxon>
        <taxon>Burkholderiales</taxon>
        <taxon>Comamonadaceae</taxon>
        <taxon>Ramlibacter</taxon>
    </lineage>
</organism>
<dbReference type="InterPro" id="IPR036737">
    <property type="entry name" value="OmpA-like_sf"/>
</dbReference>
<keyword evidence="2 4" id="KW-0472">Membrane</keyword>
<protein>
    <submittedName>
        <fullName evidence="8">OmpA family protein</fullName>
    </submittedName>
</protein>
<keyword evidence="6" id="KW-0732">Signal</keyword>
<proteinExistence type="predicted"/>
<keyword evidence="3" id="KW-0998">Cell outer membrane</keyword>
<feature type="chain" id="PRO_5037647599" evidence="6">
    <location>
        <begin position="26"/>
        <end position="239"/>
    </location>
</feature>
<dbReference type="InterPro" id="IPR050330">
    <property type="entry name" value="Bact_OuterMem_StrucFunc"/>
</dbReference>
<dbReference type="Gene3D" id="3.30.1330.60">
    <property type="entry name" value="OmpA-like domain"/>
    <property type="match status" value="1"/>
</dbReference>
<dbReference type="Pfam" id="PF13441">
    <property type="entry name" value="Gly-zipper_YMGG"/>
    <property type="match status" value="1"/>
</dbReference>
<sequence length="239" mass="25342">MRRRFHMTLLCTSLAAVLATGCAEMQQMSPTARNTAIGAGIGGVAGAAIGRDTKGAAIGAGLGALGGYVWSRQMEQKKQAMEQATVGTGVAVTQTADNQLKLNIPSDISFDTNRADIKPNLRPVLDQFAQGLSQQPNTEVRIVGHTDSTGSDAINDPLSLRRAEAAREYLAARGVNPAQVLVAGRGSHEPVADNNSDTGRSRNRRVEIFLGERQNVAAAPQQQPQPMPQQPGIQARPVR</sequence>
<dbReference type="SUPFAM" id="SSF103088">
    <property type="entry name" value="OmpA-like"/>
    <property type="match status" value="1"/>
</dbReference>
<dbReference type="InterPro" id="IPR027367">
    <property type="entry name" value="Gly-zipper_YMGG"/>
</dbReference>
<dbReference type="AlphaFoldDB" id="A0A934Q245"/>
<dbReference type="Pfam" id="PF00691">
    <property type="entry name" value="OmpA"/>
    <property type="match status" value="1"/>
</dbReference>
<evidence type="ECO:0000256" key="5">
    <source>
        <dbReference type="SAM" id="MobiDB-lite"/>
    </source>
</evidence>
<accession>A0A934Q245</accession>
<comment type="subcellular location">
    <subcellularLocation>
        <location evidence="1">Cell outer membrane</location>
    </subcellularLocation>
</comment>
<dbReference type="GO" id="GO:0009279">
    <property type="term" value="C:cell outer membrane"/>
    <property type="evidence" value="ECO:0007669"/>
    <property type="project" value="UniProtKB-SubCell"/>
</dbReference>
<dbReference type="InterPro" id="IPR006665">
    <property type="entry name" value="OmpA-like"/>
</dbReference>
<evidence type="ECO:0000313" key="9">
    <source>
        <dbReference type="Proteomes" id="UP000617041"/>
    </source>
</evidence>
<evidence type="ECO:0000256" key="3">
    <source>
        <dbReference type="ARBA" id="ARBA00023237"/>
    </source>
</evidence>
<name>A0A934Q245_9BURK</name>
<feature type="domain" description="OmpA-like" evidence="7">
    <location>
        <begin position="97"/>
        <end position="214"/>
    </location>
</feature>
<dbReference type="PRINTS" id="PR01021">
    <property type="entry name" value="OMPADOMAIN"/>
</dbReference>
<evidence type="ECO:0000313" key="8">
    <source>
        <dbReference type="EMBL" id="MBK0393111.1"/>
    </source>
</evidence>
<evidence type="ECO:0000256" key="4">
    <source>
        <dbReference type="PROSITE-ProRule" id="PRU00473"/>
    </source>
</evidence>
<feature type="signal peptide" evidence="6">
    <location>
        <begin position="1"/>
        <end position="25"/>
    </location>
</feature>
<evidence type="ECO:0000256" key="2">
    <source>
        <dbReference type="ARBA" id="ARBA00023136"/>
    </source>
</evidence>
<dbReference type="PROSITE" id="PS51257">
    <property type="entry name" value="PROKAR_LIPOPROTEIN"/>
    <property type="match status" value="1"/>
</dbReference>
<dbReference type="Proteomes" id="UP000617041">
    <property type="component" value="Unassembled WGS sequence"/>
</dbReference>
<dbReference type="PANTHER" id="PTHR30329:SF21">
    <property type="entry name" value="LIPOPROTEIN YIAD-RELATED"/>
    <property type="match status" value="1"/>
</dbReference>
<feature type="region of interest" description="Disordered" evidence="5">
    <location>
        <begin position="215"/>
        <end position="239"/>
    </location>
</feature>
<dbReference type="InterPro" id="IPR006664">
    <property type="entry name" value="OMP_bac"/>
</dbReference>
<evidence type="ECO:0000256" key="1">
    <source>
        <dbReference type="ARBA" id="ARBA00004442"/>
    </source>
</evidence>
<evidence type="ECO:0000259" key="7">
    <source>
        <dbReference type="PROSITE" id="PS51123"/>
    </source>
</evidence>
<dbReference type="CDD" id="cd07185">
    <property type="entry name" value="OmpA_C-like"/>
    <property type="match status" value="1"/>
</dbReference>
<dbReference type="EMBL" id="JAEDAO010000001">
    <property type="protein sequence ID" value="MBK0393111.1"/>
    <property type="molecule type" value="Genomic_DNA"/>
</dbReference>
<dbReference type="PANTHER" id="PTHR30329">
    <property type="entry name" value="STATOR ELEMENT OF FLAGELLAR MOTOR COMPLEX"/>
    <property type="match status" value="1"/>
</dbReference>
<evidence type="ECO:0000256" key="6">
    <source>
        <dbReference type="SAM" id="SignalP"/>
    </source>
</evidence>
<reference evidence="8" key="1">
    <citation type="submission" date="2020-12" db="EMBL/GenBank/DDBJ databases">
        <title>Ramlibacter sp. nov., isolated from a freshwater alga, Cryptomonas.</title>
        <authorList>
            <person name="Kim H.M."/>
            <person name="Jeon C.O."/>
        </authorList>
    </citation>
    <scope>NUCLEOTIDE SEQUENCE</scope>
    <source>
        <strain evidence="8">CrO1</strain>
    </source>
</reference>
<comment type="caution">
    <text evidence="8">The sequence shown here is derived from an EMBL/GenBank/DDBJ whole genome shotgun (WGS) entry which is preliminary data.</text>
</comment>
<dbReference type="PROSITE" id="PS51123">
    <property type="entry name" value="OMPA_2"/>
    <property type="match status" value="1"/>
</dbReference>
<gene>
    <name evidence="8" type="ORF">I8E28_10970</name>
</gene>
<feature type="compositionally biased region" description="Low complexity" evidence="5">
    <location>
        <begin position="230"/>
        <end position="239"/>
    </location>
</feature>